<keyword evidence="1" id="KW-0812">Transmembrane</keyword>
<evidence type="ECO:0000256" key="1">
    <source>
        <dbReference type="SAM" id="Phobius"/>
    </source>
</evidence>
<evidence type="ECO:0000313" key="3">
    <source>
        <dbReference type="Proteomes" id="UP000092993"/>
    </source>
</evidence>
<keyword evidence="1" id="KW-1133">Transmembrane helix</keyword>
<keyword evidence="1" id="KW-0472">Membrane</keyword>
<dbReference type="AlphaFoldDB" id="A0A1C7MSX7"/>
<dbReference type="EMBL" id="LUGG01000001">
    <property type="protein sequence ID" value="OBZ79539.1"/>
    <property type="molecule type" value="Genomic_DNA"/>
</dbReference>
<organism evidence="2 3">
    <name type="scientific">Grifola frondosa</name>
    <name type="common">Maitake</name>
    <name type="synonym">Polyporus frondosus</name>
    <dbReference type="NCBI Taxonomy" id="5627"/>
    <lineage>
        <taxon>Eukaryota</taxon>
        <taxon>Fungi</taxon>
        <taxon>Dikarya</taxon>
        <taxon>Basidiomycota</taxon>
        <taxon>Agaricomycotina</taxon>
        <taxon>Agaricomycetes</taxon>
        <taxon>Polyporales</taxon>
        <taxon>Grifolaceae</taxon>
        <taxon>Grifola</taxon>
    </lineage>
</organism>
<sequence>MSATSRECIEHLPDREGATPTRVAVGGWIRAPGTNTSCIRSQRCTTCRGTHSNSNAALAKSGFVFLTFYGLAFTAIVHVLYPKPECAPYLRPMFCFMLALRPKNDTALGNRPWPENVRVQQVHCANSLVVDEDATSAAPVSNLAKRQSNVCGAPCTTYCWTPAGGGPDPNDCAVIQDALLYDSQNVGALFNITASGTPTDMITMTYSSCLSYFLNQEFSTIVYCRTDWAALVNYIAFNCQATQNAHGGLCVANDQGWYVQVQHS</sequence>
<name>A0A1C7MSX7_GRIFR</name>
<keyword evidence="3" id="KW-1185">Reference proteome</keyword>
<feature type="transmembrane region" description="Helical" evidence="1">
    <location>
        <begin position="62"/>
        <end position="81"/>
    </location>
</feature>
<accession>A0A1C7MSX7</accession>
<evidence type="ECO:0000313" key="2">
    <source>
        <dbReference type="EMBL" id="OBZ79539.1"/>
    </source>
</evidence>
<dbReference type="OrthoDB" id="3226519at2759"/>
<dbReference type="Proteomes" id="UP000092993">
    <property type="component" value="Unassembled WGS sequence"/>
</dbReference>
<reference evidence="2 3" key="1">
    <citation type="submission" date="2016-03" db="EMBL/GenBank/DDBJ databases">
        <title>Whole genome sequencing of Grifola frondosa 9006-11.</title>
        <authorList>
            <person name="Min B."/>
            <person name="Park H."/>
            <person name="Kim J.-G."/>
            <person name="Cho H."/>
            <person name="Oh Y.-L."/>
            <person name="Kong W.-S."/>
            <person name="Choi I.-G."/>
        </authorList>
    </citation>
    <scope>NUCLEOTIDE SEQUENCE [LARGE SCALE GENOMIC DNA]</scope>
    <source>
        <strain evidence="2 3">9006-11</strain>
    </source>
</reference>
<gene>
    <name evidence="2" type="ORF">A0H81_00050</name>
</gene>
<proteinExistence type="predicted"/>
<comment type="caution">
    <text evidence="2">The sequence shown here is derived from an EMBL/GenBank/DDBJ whole genome shotgun (WGS) entry which is preliminary data.</text>
</comment>
<protein>
    <submittedName>
        <fullName evidence="2">Uncharacterized protein</fullName>
    </submittedName>
</protein>